<evidence type="ECO:0000313" key="5">
    <source>
        <dbReference type="EMBL" id="KIK42911.1"/>
    </source>
</evidence>
<dbReference type="PANTHER" id="PTHR11081">
    <property type="entry name" value="FLAP ENDONUCLEASE FAMILY MEMBER"/>
    <property type="match status" value="1"/>
</dbReference>
<keyword evidence="2" id="KW-0378">Hydrolase</keyword>
<keyword evidence="1" id="KW-0540">Nuclease</keyword>
<dbReference type="GO" id="GO:0017108">
    <property type="term" value="F:5'-flap endonuclease activity"/>
    <property type="evidence" value="ECO:0007669"/>
    <property type="project" value="TreeGrafter"/>
</dbReference>
<feature type="region of interest" description="Disordered" evidence="3">
    <location>
        <begin position="648"/>
        <end position="740"/>
    </location>
</feature>
<sequence length="821" mass="91029">MGVQGLWEVVNKAGQSRSLSNLAIIEGFEKNHSGKRAFRIGIDASIWYRHCVHSKGGENPELRLLFFRLCSLARLPFLPLFVFDGDQRPKIKRGSKMGKSGSHSLTSGMKRLLDIFGMEWRMALGEAEAELAHLNRYGVIDAVLTDDVDALVFGALRVIKNSSLTLSGNKSNPALDSQGKPSKHHAMVYTAEAIRRHPDVGLTRGGFVLFAMLVKGDYGDGVRDVGKGIALGLARCGFGDELLEFFHRRSTEDIRPALAYWRSSVNLELHTNSKKQLRHSYPALSLPPDFPNMQILGNYIDPICSARVGGIGGGKMRDNGELNLAHAAAFCEEKFGEWGYRTAIIKRFRSLMWEAAMMRVLRRAALEADEKERTKRLEHGESSVIKGPLTPSPAEAVGTPACLVKRYLAMTDVDRRRAAFGSQPSFEGRNSRDRPLITKILGTRQHVSTDGLLEYRVELCPSQFVEIAQSGIKGKRPEPTGHAVALDVNPDGSSSQATKRTTTKLPSDPHSNMRVWIPVSMVRQVYPCLAIDYEAEQEKTIHNTPGRSAVAKRRGMGRARAQLGAEERSNAESLASPVRGVRTHCQVNRGDDRPMNQGHSIRVLGPDREESRAGGELRSQNCGEDTTLSFPSASIIISISDAPSSSGFLFSMPNPDDSLESEFEDDDDVNGAPPSWFDRRHSLDEMTRPEERTGPPRKRAFDHSGTEGHNHQLPKKRKEQSTTTQFHSTNPPSRHVPHPHNQPCFDPNVLEVFSDSEEEEISQPISISIGKFLRPLPSLIVNLERAPTFGVHAPKRQGHPQPPRQQSDLTVDNVEMMIDLT</sequence>
<dbReference type="SMART" id="SM00484">
    <property type="entry name" value="XPGI"/>
    <property type="match status" value="1"/>
</dbReference>
<evidence type="ECO:0000256" key="1">
    <source>
        <dbReference type="ARBA" id="ARBA00022722"/>
    </source>
</evidence>
<dbReference type="SUPFAM" id="SSF47807">
    <property type="entry name" value="5' to 3' exonuclease, C-terminal subdomain"/>
    <property type="match status" value="1"/>
</dbReference>
<feature type="region of interest" description="Disordered" evidence="3">
    <location>
        <begin position="472"/>
        <end position="509"/>
    </location>
</feature>
<proteinExistence type="predicted"/>
<feature type="region of interest" description="Disordered" evidence="3">
    <location>
        <begin position="587"/>
        <end position="627"/>
    </location>
</feature>
<feature type="domain" description="XPG-I" evidence="4">
    <location>
        <begin position="114"/>
        <end position="194"/>
    </location>
</feature>
<evidence type="ECO:0000256" key="2">
    <source>
        <dbReference type="ARBA" id="ARBA00022801"/>
    </source>
</evidence>
<gene>
    <name evidence="5" type="ORF">CY34DRAFT_804397</name>
</gene>
<dbReference type="SUPFAM" id="SSF88723">
    <property type="entry name" value="PIN domain-like"/>
    <property type="match status" value="1"/>
</dbReference>
<dbReference type="EMBL" id="KN835226">
    <property type="protein sequence ID" value="KIK42911.1"/>
    <property type="molecule type" value="Genomic_DNA"/>
</dbReference>
<dbReference type="CDD" id="cd09870">
    <property type="entry name" value="PIN_YEN1"/>
    <property type="match status" value="1"/>
</dbReference>
<dbReference type="PRINTS" id="PR00853">
    <property type="entry name" value="XPGRADSUPER"/>
</dbReference>
<dbReference type="Pfam" id="PF00867">
    <property type="entry name" value="XPG_I"/>
    <property type="match status" value="1"/>
</dbReference>
<dbReference type="InterPro" id="IPR006085">
    <property type="entry name" value="XPG_DNA_repair_N"/>
</dbReference>
<feature type="compositionally biased region" description="Basic and acidic residues" evidence="3">
    <location>
        <begin position="372"/>
        <end position="381"/>
    </location>
</feature>
<accession>A0A0D0AM31</accession>
<name>A0A0D0AM31_9AGAM</name>
<feature type="compositionally biased region" description="Polar residues" evidence="3">
    <location>
        <begin position="618"/>
        <end position="627"/>
    </location>
</feature>
<keyword evidence="6" id="KW-1185">Reference proteome</keyword>
<evidence type="ECO:0000313" key="6">
    <source>
        <dbReference type="Proteomes" id="UP000054485"/>
    </source>
</evidence>
<reference evidence="5 6" key="1">
    <citation type="submission" date="2014-04" db="EMBL/GenBank/DDBJ databases">
        <authorList>
            <consortium name="DOE Joint Genome Institute"/>
            <person name="Kuo A."/>
            <person name="Ruytinx J."/>
            <person name="Rineau F."/>
            <person name="Colpaert J."/>
            <person name="Kohler A."/>
            <person name="Nagy L.G."/>
            <person name="Floudas D."/>
            <person name="Copeland A."/>
            <person name="Barry K.W."/>
            <person name="Cichocki N."/>
            <person name="Veneault-Fourrey C."/>
            <person name="LaButti K."/>
            <person name="Lindquist E.A."/>
            <person name="Lipzen A."/>
            <person name="Lundell T."/>
            <person name="Morin E."/>
            <person name="Murat C."/>
            <person name="Sun H."/>
            <person name="Tunlid A."/>
            <person name="Henrissat B."/>
            <person name="Grigoriev I.V."/>
            <person name="Hibbett D.S."/>
            <person name="Martin F."/>
            <person name="Nordberg H.P."/>
            <person name="Cantor M.N."/>
            <person name="Hua S.X."/>
        </authorList>
    </citation>
    <scope>NUCLEOTIDE SEQUENCE [LARGE SCALE GENOMIC DNA]</scope>
    <source>
        <strain evidence="5 6">UH-Slu-Lm8-n1</strain>
    </source>
</reference>
<dbReference type="Gene3D" id="3.40.50.1010">
    <property type="entry name" value="5'-nuclease"/>
    <property type="match status" value="2"/>
</dbReference>
<dbReference type="Pfam" id="PF18380">
    <property type="entry name" value="GEN1_C"/>
    <property type="match status" value="1"/>
</dbReference>
<feature type="compositionally biased region" description="Basic and acidic residues" evidence="3">
    <location>
        <begin position="677"/>
        <end position="710"/>
    </location>
</feature>
<feature type="compositionally biased region" description="Polar residues" evidence="3">
    <location>
        <begin position="721"/>
        <end position="732"/>
    </location>
</feature>
<dbReference type="PANTHER" id="PTHR11081:SF75">
    <property type="entry name" value="ENDONUCLEASE, PUTATIVE (AFU_ORTHOLOGUE AFUA_3G13260)-RELATED"/>
    <property type="match status" value="1"/>
</dbReference>
<feature type="compositionally biased region" description="Basic and acidic residues" evidence="3">
    <location>
        <begin position="605"/>
        <end position="615"/>
    </location>
</feature>
<dbReference type="InterPro" id="IPR041177">
    <property type="entry name" value="GEN1_C"/>
</dbReference>
<dbReference type="InterPro" id="IPR006084">
    <property type="entry name" value="XPG/Rad2"/>
</dbReference>
<dbReference type="InterPro" id="IPR036279">
    <property type="entry name" value="5-3_exonuclease_C_sf"/>
</dbReference>
<reference evidence="6" key="2">
    <citation type="submission" date="2015-01" db="EMBL/GenBank/DDBJ databases">
        <title>Evolutionary Origins and Diversification of the Mycorrhizal Mutualists.</title>
        <authorList>
            <consortium name="DOE Joint Genome Institute"/>
            <consortium name="Mycorrhizal Genomics Consortium"/>
            <person name="Kohler A."/>
            <person name="Kuo A."/>
            <person name="Nagy L.G."/>
            <person name="Floudas D."/>
            <person name="Copeland A."/>
            <person name="Barry K.W."/>
            <person name="Cichocki N."/>
            <person name="Veneault-Fourrey C."/>
            <person name="LaButti K."/>
            <person name="Lindquist E.A."/>
            <person name="Lipzen A."/>
            <person name="Lundell T."/>
            <person name="Morin E."/>
            <person name="Murat C."/>
            <person name="Riley R."/>
            <person name="Ohm R."/>
            <person name="Sun H."/>
            <person name="Tunlid A."/>
            <person name="Henrissat B."/>
            <person name="Grigoriev I.V."/>
            <person name="Hibbett D.S."/>
            <person name="Martin F."/>
        </authorList>
    </citation>
    <scope>NUCLEOTIDE SEQUENCE [LARGE SCALE GENOMIC DNA]</scope>
    <source>
        <strain evidence="6">UH-Slu-Lm8-n1</strain>
    </source>
</reference>
<dbReference type="GO" id="GO:0006281">
    <property type="term" value="P:DNA repair"/>
    <property type="evidence" value="ECO:0007669"/>
    <property type="project" value="UniProtKB-ARBA"/>
</dbReference>
<feature type="compositionally biased region" description="Acidic residues" evidence="3">
    <location>
        <begin position="657"/>
        <end position="669"/>
    </location>
</feature>
<feature type="region of interest" description="Disordered" evidence="3">
    <location>
        <begin position="372"/>
        <end position="391"/>
    </location>
</feature>
<dbReference type="InterPro" id="IPR029060">
    <property type="entry name" value="PIN-like_dom_sf"/>
</dbReference>
<dbReference type="InterPro" id="IPR006086">
    <property type="entry name" value="XPG-I_dom"/>
</dbReference>
<dbReference type="Proteomes" id="UP000054485">
    <property type="component" value="Unassembled WGS sequence"/>
</dbReference>
<protein>
    <recommendedName>
        <fullName evidence="4">XPG-I domain-containing protein</fullName>
    </recommendedName>
</protein>
<dbReference type="HOGENOM" id="CLU_007575_1_1_1"/>
<feature type="compositionally biased region" description="Polar residues" evidence="3">
    <location>
        <begin position="491"/>
        <end position="505"/>
    </location>
</feature>
<evidence type="ECO:0000259" key="4">
    <source>
        <dbReference type="SMART" id="SM00484"/>
    </source>
</evidence>
<dbReference type="STRING" id="930992.A0A0D0AM31"/>
<dbReference type="Pfam" id="PF00752">
    <property type="entry name" value="XPG_N"/>
    <property type="match status" value="1"/>
</dbReference>
<dbReference type="AlphaFoldDB" id="A0A0D0AM31"/>
<dbReference type="InParanoid" id="A0A0D0AM31"/>
<evidence type="ECO:0000256" key="3">
    <source>
        <dbReference type="SAM" id="MobiDB-lite"/>
    </source>
</evidence>
<dbReference type="OrthoDB" id="2656586at2759"/>
<organism evidence="5 6">
    <name type="scientific">Suillus luteus UH-Slu-Lm8-n1</name>
    <dbReference type="NCBI Taxonomy" id="930992"/>
    <lineage>
        <taxon>Eukaryota</taxon>
        <taxon>Fungi</taxon>
        <taxon>Dikarya</taxon>
        <taxon>Basidiomycota</taxon>
        <taxon>Agaricomycotina</taxon>
        <taxon>Agaricomycetes</taxon>
        <taxon>Agaricomycetidae</taxon>
        <taxon>Boletales</taxon>
        <taxon>Suillineae</taxon>
        <taxon>Suillaceae</taxon>
        <taxon>Suillus</taxon>
    </lineage>
</organism>